<dbReference type="Proteomes" id="UP001454036">
    <property type="component" value="Unassembled WGS sequence"/>
</dbReference>
<evidence type="ECO:0000256" key="1">
    <source>
        <dbReference type="SAM" id="Phobius"/>
    </source>
</evidence>
<proteinExistence type="predicted"/>
<keyword evidence="1" id="KW-1133">Transmembrane helix</keyword>
<comment type="caution">
    <text evidence="2">The sequence shown here is derived from an EMBL/GenBank/DDBJ whole genome shotgun (WGS) entry which is preliminary data.</text>
</comment>
<reference evidence="2 3" key="1">
    <citation type="submission" date="2024-01" db="EMBL/GenBank/DDBJ databases">
        <title>The complete chloroplast genome sequence of Lithospermum erythrorhizon: insights into the phylogenetic relationship among Boraginaceae species and the maternal lineages of purple gromwells.</title>
        <authorList>
            <person name="Okada T."/>
            <person name="Watanabe K."/>
        </authorList>
    </citation>
    <scope>NUCLEOTIDE SEQUENCE [LARGE SCALE GENOMIC DNA]</scope>
</reference>
<organism evidence="2 3">
    <name type="scientific">Lithospermum erythrorhizon</name>
    <name type="common">Purple gromwell</name>
    <name type="synonym">Lithospermum officinale var. erythrorhizon</name>
    <dbReference type="NCBI Taxonomy" id="34254"/>
    <lineage>
        <taxon>Eukaryota</taxon>
        <taxon>Viridiplantae</taxon>
        <taxon>Streptophyta</taxon>
        <taxon>Embryophyta</taxon>
        <taxon>Tracheophyta</taxon>
        <taxon>Spermatophyta</taxon>
        <taxon>Magnoliopsida</taxon>
        <taxon>eudicotyledons</taxon>
        <taxon>Gunneridae</taxon>
        <taxon>Pentapetalae</taxon>
        <taxon>asterids</taxon>
        <taxon>lamiids</taxon>
        <taxon>Boraginales</taxon>
        <taxon>Boraginaceae</taxon>
        <taxon>Boraginoideae</taxon>
        <taxon>Lithospermeae</taxon>
        <taxon>Lithospermum</taxon>
    </lineage>
</organism>
<evidence type="ECO:0000313" key="3">
    <source>
        <dbReference type="Proteomes" id="UP001454036"/>
    </source>
</evidence>
<accession>A0AAV3QUW8</accession>
<keyword evidence="1" id="KW-0472">Membrane</keyword>
<keyword evidence="1" id="KW-0812">Transmembrane</keyword>
<protein>
    <submittedName>
        <fullName evidence="2">Uncharacterized protein</fullName>
    </submittedName>
</protein>
<keyword evidence="3" id="KW-1185">Reference proteome</keyword>
<name>A0AAV3QUW8_LITER</name>
<evidence type="ECO:0000313" key="2">
    <source>
        <dbReference type="EMBL" id="GAA0167081.1"/>
    </source>
</evidence>
<dbReference type="EMBL" id="BAABME010005955">
    <property type="protein sequence ID" value="GAA0167081.1"/>
    <property type="molecule type" value="Genomic_DNA"/>
</dbReference>
<gene>
    <name evidence="2" type="ORF">LIER_22094</name>
</gene>
<dbReference type="AlphaFoldDB" id="A0AAV3QUW8"/>
<sequence length="100" mass="11495">MYCESQCMACMYMLIADDSESLSLQLRLKLLHRLMKSVTDYFWHCLAPVSSIMLTILLVLKKRFRNSLSSCVQLSMESGSNSVYYSNTFPLSDRSNCLTM</sequence>
<feature type="transmembrane region" description="Helical" evidence="1">
    <location>
        <begin position="41"/>
        <end position="60"/>
    </location>
</feature>